<dbReference type="AlphaFoldDB" id="A0A642VBA8"/>
<dbReference type="VEuPathDB" id="FungiDB:TRICI_001026"/>
<dbReference type="InterPro" id="IPR016181">
    <property type="entry name" value="Acyl_CoA_acyltransferase"/>
</dbReference>
<dbReference type="SUPFAM" id="SSF55729">
    <property type="entry name" value="Acyl-CoA N-acyltransferases (Nat)"/>
    <property type="match status" value="1"/>
</dbReference>
<gene>
    <name evidence="1" type="ORF">TRICI_001026</name>
</gene>
<proteinExistence type="predicted"/>
<evidence type="ECO:0000313" key="1">
    <source>
        <dbReference type="EMBL" id="KAA8916907.1"/>
    </source>
</evidence>
<protein>
    <recommendedName>
        <fullName evidence="3">N-acetyltransferase domain-containing protein</fullName>
    </recommendedName>
</protein>
<keyword evidence="2" id="KW-1185">Reference proteome</keyword>
<sequence>MSGQFYCKRLIPSEVTYLELLDIADMQCRGFEEDEMVKVLRGPRYAVNPRYTVLLQGIQDPRERLNEMVSWTKNYQILVHAAARVLHLILLGRGNDVYIAVDRATDKPAGLAIWEYPAHMQDDLEAKAGRKGLFYTFHKLWIQLKYAIPEFLLKVQRIHPFDNHLSTKLKKERLEHLYPKTKAEELIGLSQEKLEKAFYPLELMVHLKHLVISPDYRLRGLGKKLLSYSLENIPNVPAPLSKSVSGPQKLYLVSSPDGFALYQKTGWLFTGRILQPSFLPPHACDNSLMILTR</sequence>
<evidence type="ECO:0000313" key="2">
    <source>
        <dbReference type="Proteomes" id="UP000761534"/>
    </source>
</evidence>
<dbReference type="Proteomes" id="UP000761534">
    <property type="component" value="Unassembled WGS sequence"/>
</dbReference>
<organism evidence="1 2">
    <name type="scientific">Trichomonascus ciferrii</name>
    <dbReference type="NCBI Taxonomy" id="44093"/>
    <lineage>
        <taxon>Eukaryota</taxon>
        <taxon>Fungi</taxon>
        <taxon>Dikarya</taxon>
        <taxon>Ascomycota</taxon>
        <taxon>Saccharomycotina</taxon>
        <taxon>Dipodascomycetes</taxon>
        <taxon>Dipodascales</taxon>
        <taxon>Trichomonascaceae</taxon>
        <taxon>Trichomonascus</taxon>
        <taxon>Trichomonascus ciferrii complex</taxon>
    </lineage>
</organism>
<name>A0A642VBA8_9ASCO</name>
<dbReference type="Gene3D" id="3.40.630.30">
    <property type="match status" value="1"/>
</dbReference>
<dbReference type="OrthoDB" id="2115692at2759"/>
<dbReference type="EMBL" id="SWFS01000078">
    <property type="protein sequence ID" value="KAA8916907.1"/>
    <property type="molecule type" value="Genomic_DNA"/>
</dbReference>
<reference evidence="1" key="1">
    <citation type="journal article" date="2019" name="G3 (Bethesda)">
        <title>Genome Assemblies of Two Rare Opportunistic Yeast Pathogens: Diutina rugosa (syn. Candida rugosa) and Trichomonascus ciferrii (syn. Candida ciferrii).</title>
        <authorList>
            <person name="Mixao V."/>
            <person name="Saus E."/>
            <person name="Hansen A.P."/>
            <person name="Lass-Florl C."/>
            <person name="Gabaldon T."/>
        </authorList>
    </citation>
    <scope>NUCLEOTIDE SEQUENCE</scope>
    <source>
        <strain evidence="1">CBS 4856</strain>
    </source>
</reference>
<evidence type="ECO:0008006" key="3">
    <source>
        <dbReference type="Google" id="ProtNLM"/>
    </source>
</evidence>
<accession>A0A642VBA8</accession>
<comment type="caution">
    <text evidence="1">The sequence shown here is derived from an EMBL/GenBank/DDBJ whole genome shotgun (WGS) entry which is preliminary data.</text>
</comment>